<accession>E7RPQ8</accession>
<dbReference type="HOGENOM" id="CLU_3314780_0_0_10"/>
<comment type="caution">
    <text evidence="1">The sequence shown here is derived from an EMBL/GenBank/DDBJ whole genome shotgun (WGS) entry which is preliminary data.</text>
</comment>
<dbReference type="EMBL" id="AEPE02000004">
    <property type="protein sequence ID" value="EFZ37101.1"/>
    <property type="molecule type" value="Genomic_DNA"/>
</dbReference>
<name>E7RPQ8_9BACT</name>
<dbReference type="AlphaFoldDB" id="E7RPQ8"/>
<evidence type="ECO:0000313" key="2">
    <source>
        <dbReference type="Proteomes" id="UP000005580"/>
    </source>
</evidence>
<gene>
    <name evidence="1" type="ORF">HMPREF0663_11159</name>
</gene>
<organism evidence="1 2">
    <name type="scientific">Hoylesella oralis ATCC 33269</name>
    <dbReference type="NCBI Taxonomy" id="873533"/>
    <lineage>
        <taxon>Bacteria</taxon>
        <taxon>Pseudomonadati</taxon>
        <taxon>Bacteroidota</taxon>
        <taxon>Bacteroidia</taxon>
        <taxon>Bacteroidales</taxon>
        <taxon>Prevotellaceae</taxon>
        <taxon>Hoylesella</taxon>
    </lineage>
</organism>
<dbReference type="Proteomes" id="UP000005580">
    <property type="component" value="Unassembled WGS sequence"/>
</dbReference>
<reference evidence="1" key="1">
    <citation type="submission" date="2011-01" db="EMBL/GenBank/DDBJ databases">
        <authorList>
            <person name="Muzny D."/>
            <person name="Qin X."/>
            <person name="Buhay C."/>
            <person name="Dugan-Rocha S."/>
            <person name="Ding Y."/>
            <person name="Chen G."/>
            <person name="Hawes A."/>
            <person name="Holder M."/>
            <person name="Jhangiani S."/>
            <person name="Johnson A."/>
            <person name="Khan Z."/>
            <person name="Li Z."/>
            <person name="Liu W."/>
            <person name="Liu X."/>
            <person name="Perez L."/>
            <person name="Shen H."/>
            <person name="Wang Q."/>
            <person name="Watt J."/>
            <person name="Xi L."/>
            <person name="Xin Y."/>
            <person name="Zhou J."/>
            <person name="Deng J."/>
            <person name="Jiang H."/>
            <person name="Liu Y."/>
            <person name="Qu J."/>
            <person name="Song X.-Z."/>
            <person name="Zhang L."/>
            <person name="Villasana D."/>
            <person name="Johnson A."/>
            <person name="Liu J."/>
            <person name="Liyanage D."/>
            <person name="Lorensuhewa L."/>
            <person name="Robinson T."/>
            <person name="Song A."/>
            <person name="Song B.-B."/>
            <person name="Dinh H."/>
            <person name="Thornton R."/>
            <person name="Coyle M."/>
            <person name="Francisco L."/>
            <person name="Jackson L."/>
            <person name="Javaid M."/>
            <person name="Korchina V."/>
            <person name="Kovar C."/>
            <person name="Mata R."/>
            <person name="Mathew T."/>
            <person name="Ngo R."/>
            <person name="Nguyen L."/>
            <person name="Nguyen N."/>
            <person name="Okwuonu G."/>
            <person name="Ongeri F."/>
            <person name="Pham C."/>
            <person name="Simmons D."/>
            <person name="Wilczek-Boney K."/>
            <person name="Hale W."/>
            <person name="Jakkamsetti A."/>
            <person name="Pham P."/>
            <person name="Ruth R."/>
            <person name="San Lucas F."/>
            <person name="Warren J."/>
            <person name="Zhang J."/>
            <person name="Zhao Z."/>
            <person name="Zhou C."/>
            <person name="Zhu D."/>
            <person name="Lee S."/>
            <person name="Bess C."/>
            <person name="Blankenburg K."/>
            <person name="Forbes L."/>
            <person name="Fu Q."/>
            <person name="Gubbala S."/>
            <person name="Hirani K."/>
            <person name="Jayaseelan J.C."/>
            <person name="Lara F."/>
            <person name="Munidasa M."/>
            <person name="Palculict T."/>
            <person name="Patil S."/>
            <person name="Pu L.-L."/>
            <person name="Saada N."/>
            <person name="Tang L."/>
            <person name="Weissenberger G."/>
            <person name="Zhu Y."/>
            <person name="Hemphill L."/>
            <person name="Shang Y."/>
            <person name="Youmans B."/>
            <person name="Ayvaz T."/>
            <person name="Ross M."/>
            <person name="Santibanez J."/>
            <person name="Aqrawi P."/>
            <person name="Gross S."/>
            <person name="Joshi V."/>
            <person name="Fowler G."/>
            <person name="Nazareth L."/>
            <person name="Reid J."/>
            <person name="Worley K."/>
            <person name="Petrosino J."/>
            <person name="Highlander S."/>
            <person name="Gibbs R."/>
        </authorList>
    </citation>
    <scope>NUCLEOTIDE SEQUENCE [LARGE SCALE GENOMIC DNA]</scope>
    <source>
        <strain evidence="1">ATCC 33269</strain>
    </source>
</reference>
<keyword evidence="2" id="KW-1185">Reference proteome</keyword>
<evidence type="ECO:0000313" key="1">
    <source>
        <dbReference type="EMBL" id="EFZ37101.1"/>
    </source>
</evidence>
<proteinExistence type="predicted"/>
<protein>
    <submittedName>
        <fullName evidence="1">Uncharacterized protein</fullName>
    </submittedName>
</protein>
<sequence length="39" mass="4580">MMRGYCIKNTKNNVYLSSPNDVCLIQLCCIIDTRQMYAY</sequence>